<feature type="active site" evidence="32">
    <location>
        <position position="207"/>
    </location>
</feature>
<evidence type="ECO:0000256" key="9">
    <source>
        <dbReference type="ARBA" id="ARBA00022848"/>
    </source>
</evidence>
<dbReference type="GO" id="GO:0004028">
    <property type="term" value="F:3-chloroallyl aldehyde dehydrogenase activity"/>
    <property type="evidence" value="ECO:0007669"/>
    <property type="project" value="TreeGrafter"/>
</dbReference>
<dbReference type="Ensembl" id="ENSMICT00000053334.2">
    <property type="protein sequence ID" value="ENSMICP00000037448.1"/>
    <property type="gene ID" value="ENSMICG00000001237.3"/>
</dbReference>
<dbReference type="SUPFAM" id="SSF53720">
    <property type="entry name" value="ALDH-like"/>
    <property type="match status" value="1"/>
</dbReference>
<comment type="subcellular location">
    <subcellularLocation>
        <location evidence="1">Endoplasmic reticulum membrane</location>
        <topology evidence="1">Single-pass membrane protein</topology>
        <orientation evidence="1">Cytoplasmic side</orientation>
    </subcellularLocation>
    <subcellularLocation>
        <location evidence="2">Microsome membrane</location>
    </subcellularLocation>
</comment>
<evidence type="ECO:0000313" key="36">
    <source>
        <dbReference type="Proteomes" id="UP000694394"/>
    </source>
</evidence>
<evidence type="ECO:0000256" key="4">
    <source>
        <dbReference type="ARBA" id="ARBA00011738"/>
    </source>
</evidence>
<feature type="domain" description="Aldehyde dehydrogenase" evidence="34">
    <location>
        <begin position="3"/>
        <end position="368"/>
    </location>
</feature>
<evidence type="ECO:0000256" key="11">
    <source>
        <dbReference type="ARBA" id="ARBA00023002"/>
    </source>
</evidence>
<evidence type="ECO:0000256" key="2">
    <source>
        <dbReference type="ARBA" id="ARBA00004524"/>
    </source>
</evidence>
<dbReference type="EC" id="1.2.1.3" evidence="15"/>
<protein>
    <recommendedName>
        <fullName evidence="17">Aldehyde dehydrogenase family 3 member A2</fullName>
        <ecNumber evidence="15">1.2.1.3</ecNumber>
        <ecNumber evidence="16">1.2.1.94</ecNumber>
    </recommendedName>
    <alternativeName>
        <fullName evidence="18">Fatty aldehyde dehydrogenase</fullName>
    </alternativeName>
</protein>
<dbReference type="Proteomes" id="UP000694394">
    <property type="component" value="Chromosome 16"/>
</dbReference>
<dbReference type="Gene3D" id="3.40.605.10">
    <property type="entry name" value="Aldehyde Dehydrogenase, Chain A, domain 1"/>
    <property type="match status" value="1"/>
</dbReference>
<dbReference type="PROSITE" id="PS00070">
    <property type="entry name" value="ALDEHYDE_DEHYDR_CYS"/>
    <property type="match status" value="1"/>
</dbReference>
<comment type="catalytic activity">
    <reaction evidence="27">
        <text>(2E)-hexadecenal + NAD(+) + H2O = (E)-hexadec-2-enoate + NADH + 2 H(+)</text>
        <dbReference type="Rhea" id="RHEA:36135"/>
        <dbReference type="ChEBI" id="CHEBI:15377"/>
        <dbReference type="ChEBI" id="CHEBI:15378"/>
        <dbReference type="ChEBI" id="CHEBI:17585"/>
        <dbReference type="ChEBI" id="CHEBI:57540"/>
        <dbReference type="ChEBI" id="CHEBI:57945"/>
        <dbReference type="ChEBI" id="CHEBI:72745"/>
    </reaction>
</comment>
<dbReference type="GO" id="GO:0005789">
    <property type="term" value="C:endoplasmic reticulum membrane"/>
    <property type="evidence" value="ECO:0007669"/>
    <property type="project" value="UniProtKB-SubCell"/>
</dbReference>
<dbReference type="GO" id="GO:0120553">
    <property type="term" value="F:farnesal dehydrogenase (NAD+) activity"/>
    <property type="evidence" value="ECO:0007669"/>
    <property type="project" value="UniProtKB-EC"/>
</dbReference>
<reference evidence="35" key="1">
    <citation type="submission" date="2016-12" db="EMBL/GenBank/DDBJ databases">
        <title>Mouse lemur reference genome and diversity panel.</title>
        <authorList>
            <person name="Harris R."/>
            <person name="Larsen P."/>
            <person name="Liu Y."/>
            <person name="Hughes D.S."/>
            <person name="Murali S."/>
            <person name="Raveendran M."/>
            <person name="Korchina V."/>
            <person name="Wang M."/>
            <person name="Jhangiani S."/>
            <person name="Bandaranaike D."/>
            <person name="Bellair M."/>
            <person name="Blankenburg K."/>
            <person name="Chao H."/>
            <person name="Dahdouli M."/>
            <person name="Dinh H."/>
            <person name="Doddapaneni H."/>
            <person name="English A."/>
            <person name="Firestine M."/>
            <person name="Gnanaolivu R."/>
            <person name="Gross S."/>
            <person name="Hernandez B."/>
            <person name="Javaid M."/>
            <person name="Jayaseelan J."/>
            <person name="Jones J."/>
            <person name="Khan Z."/>
            <person name="Kovar C."/>
            <person name="Kurapati P."/>
            <person name="Le B."/>
            <person name="Lee S."/>
            <person name="Li M."/>
            <person name="Mathew T."/>
            <person name="Narasimhan A."/>
            <person name="Ngo D."/>
            <person name="Nguyen L."/>
            <person name="Okwuonu G."/>
            <person name="Ongeri F."/>
            <person name="Osuji N."/>
            <person name="Pu L.-L."/>
            <person name="Puazo M."/>
            <person name="Quiroz J."/>
            <person name="Raj R."/>
            <person name="Rajbhandari K."/>
            <person name="Reid J.G."/>
            <person name="Santibanez J."/>
            <person name="Sexton D."/>
            <person name="Skinner E."/>
            <person name="Vee V."/>
            <person name="Weissenberger G."/>
            <person name="Wu Y."/>
            <person name="Xin Y."/>
            <person name="Han Y."/>
            <person name="Campbell C."/>
            <person name="Brown A."/>
            <person name="Sullivan B."/>
            <person name="Shelton J."/>
            <person name="Brown S."/>
            <person name="Dudchenko O."/>
            <person name="Machol I."/>
            <person name="Durand N."/>
            <person name="Shamim M."/>
            <person name="Lieberman A."/>
            <person name="Muzny D.M."/>
            <person name="Richards S."/>
            <person name="Yoder A."/>
            <person name="Worley K.C."/>
            <person name="Rogers J."/>
            <person name="Gibbs R.A."/>
        </authorList>
    </citation>
    <scope>NUCLEOTIDE SEQUENCE [LARGE SCALE GENOMIC DNA]</scope>
</reference>
<comment type="catalytic activity">
    <reaction evidence="23">
        <text>dodecanoate + NADH + 2 H(+) = dodecanal + NAD(+) + H2O</text>
        <dbReference type="Rhea" id="RHEA:44168"/>
        <dbReference type="ChEBI" id="CHEBI:15377"/>
        <dbReference type="ChEBI" id="CHEBI:15378"/>
        <dbReference type="ChEBI" id="CHEBI:18262"/>
        <dbReference type="ChEBI" id="CHEBI:27836"/>
        <dbReference type="ChEBI" id="CHEBI:57540"/>
        <dbReference type="ChEBI" id="CHEBI:57945"/>
    </reaction>
</comment>
<keyword evidence="10" id="KW-1133">Transmembrane helix</keyword>
<dbReference type="AlphaFoldDB" id="A0A8C5W5N9"/>
<dbReference type="EC" id="1.2.1.94" evidence="16"/>
<dbReference type="Gene3D" id="3.40.309.10">
    <property type="entry name" value="Aldehyde Dehydrogenase, Chain A, domain 2"/>
    <property type="match status" value="1"/>
</dbReference>
<evidence type="ECO:0000256" key="19">
    <source>
        <dbReference type="ARBA" id="ARBA00047498"/>
    </source>
</evidence>
<evidence type="ECO:0000256" key="24">
    <source>
        <dbReference type="ARBA" id="ARBA00048607"/>
    </source>
</evidence>
<dbReference type="PANTHER" id="PTHR43570">
    <property type="entry name" value="ALDEHYDE DEHYDROGENASE"/>
    <property type="match status" value="1"/>
</dbReference>
<keyword evidence="6" id="KW-0812">Transmembrane</keyword>
<keyword evidence="13" id="KW-0443">Lipid metabolism</keyword>
<evidence type="ECO:0000256" key="31">
    <source>
        <dbReference type="ARBA" id="ARBA00049194"/>
    </source>
</evidence>
<comment type="catalytic activity">
    <reaction evidence="24">
        <text>22-oxodocosanoate + NAD(+) + H2O = docosanedioate + NADH + 2 H(+)</text>
        <dbReference type="Rhea" id="RHEA:39015"/>
        <dbReference type="ChEBI" id="CHEBI:15377"/>
        <dbReference type="ChEBI" id="CHEBI:15378"/>
        <dbReference type="ChEBI" id="CHEBI:57540"/>
        <dbReference type="ChEBI" id="CHEBI:57945"/>
        <dbReference type="ChEBI" id="CHEBI:76298"/>
        <dbReference type="ChEBI" id="CHEBI:76299"/>
    </reaction>
</comment>
<dbReference type="EMBL" id="ABDC03020710">
    <property type="status" value="NOT_ANNOTATED_CDS"/>
    <property type="molecule type" value="Genomic_DNA"/>
</dbReference>
<evidence type="ECO:0000256" key="26">
    <source>
        <dbReference type="ARBA" id="ARBA00048806"/>
    </source>
</evidence>
<organism evidence="35 36">
    <name type="scientific">Microcebus murinus</name>
    <name type="common">Gray mouse lemur</name>
    <name type="synonym">Lemur murinus</name>
    <dbReference type="NCBI Taxonomy" id="30608"/>
    <lineage>
        <taxon>Eukaryota</taxon>
        <taxon>Metazoa</taxon>
        <taxon>Chordata</taxon>
        <taxon>Craniata</taxon>
        <taxon>Vertebrata</taxon>
        <taxon>Euteleostomi</taxon>
        <taxon>Mammalia</taxon>
        <taxon>Eutheria</taxon>
        <taxon>Euarchontoglires</taxon>
        <taxon>Primates</taxon>
        <taxon>Strepsirrhini</taxon>
        <taxon>Lemuriformes</taxon>
        <taxon>Cheirogaleidae</taxon>
        <taxon>Microcebus</taxon>
    </lineage>
</organism>
<evidence type="ECO:0000256" key="28">
    <source>
        <dbReference type="ARBA" id="ARBA00048895"/>
    </source>
</evidence>
<comment type="catalytic activity">
    <reaction evidence="29">
        <text>decanal + NAD(+) + H2O = decanoate + NADH + 2 H(+)</text>
        <dbReference type="Rhea" id="RHEA:44104"/>
        <dbReference type="ChEBI" id="CHEBI:15377"/>
        <dbReference type="ChEBI" id="CHEBI:15378"/>
        <dbReference type="ChEBI" id="CHEBI:27689"/>
        <dbReference type="ChEBI" id="CHEBI:31457"/>
        <dbReference type="ChEBI" id="CHEBI:57540"/>
        <dbReference type="ChEBI" id="CHEBI:57945"/>
    </reaction>
</comment>
<evidence type="ECO:0000256" key="5">
    <source>
        <dbReference type="ARBA" id="ARBA00022553"/>
    </source>
</evidence>
<evidence type="ECO:0000256" key="3">
    <source>
        <dbReference type="ARBA" id="ARBA00009986"/>
    </source>
</evidence>
<sequence>MEREVQRVRQAFRSGRSRPLRFRLQQLEALRRMVQEREKDILAAIGADLCKSEFNAYSQEVITVLGEIDLMLENLPEWITAKPVKKNLLTMLDEAYIQPEPLGVVLIIGAWNYPFVLTIQPLVGAIAAGNAVIIKPSELSENTAKILAKLLPQYLDQDLYVVVNGGVEETTELLKQRFDHILYTGNTAVGKIVMEAAAKHLTPVTLELGGKSPCYIDKDCDLDIVCRRITWGKYMNCGQTCIAPDYILCEASLQNQIVQKIKETVKEFYGENIKESPDYERIINLRHFKRILGLLEGQKIAFGGETDEAMRYIAPTILTDVDPETKVMQEEIFGPVLPIVPVKSVDEAINFINEREKPLALYIFSHNNKVPVGWELIMENIVLILFLINVPVY</sequence>
<evidence type="ECO:0000256" key="21">
    <source>
        <dbReference type="ARBA" id="ARBA00047920"/>
    </source>
</evidence>
<keyword evidence="8" id="KW-0276">Fatty acid metabolism</keyword>
<evidence type="ECO:0000256" key="27">
    <source>
        <dbReference type="ARBA" id="ARBA00048826"/>
    </source>
</evidence>
<comment type="catalytic activity">
    <reaction evidence="20">
        <text>heptanal + NAD(+) + H2O = heptanoate + NADH + 2 H(+)</text>
        <dbReference type="Rhea" id="RHEA:44108"/>
        <dbReference type="ChEBI" id="CHEBI:15377"/>
        <dbReference type="ChEBI" id="CHEBI:15378"/>
        <dbReference type="ChEBI" id="CHEBI:32362"/>
        <dbReference type="ChEBI" id="CHEBI:34787"/>
        <dbReference type="ChEBI" id="CHEBI:57540"/>
        <dbReference type="ChEBI" id="CHEBI:57945"/>
    </reaction>
</comment>
<evidence type="ECO:0000256" key="29">
    <source>
        <dbReference type="ARBA" id="ARBA00048972"/>
    </source>
</evidence>
<keyword evidence="5" id="KW-0597">Phosphoprotein</keyword>
<evidence type="ECO:0000256" key="15">
    <source>
        <dbReference type="ARBA" id="ARBA00024226"/>
    </source>
</evidence>
<dbReference type="GeneTree" id="ENSGT00940000157944"/>
<dbReference type="FunFam" id="3.40.309.10:FF:000003">
    <property type="entry name" value="Aldehyde dehydrogenase"/>
    <property type="match status" value="1"/>
</dbReference>
<dbReference type="InterPro" id="IPR016162">
    <property type="entry name" value="Ald_DH_N"/>
</dbReference>
<evidence type="ECO:0000256" key="8">
    <source>
        <dbReference type="ARBA" id="ARBA00022832"/>
    </source>
</evidence>
<comment type="similarity">
    <text evidence="3 33">Belongs to the aldehyde dehydrogenase family.</text>
</comment>
<dbReference type="InterPro" id="IPR029510">
    <property type="entry name" value="Ald_DH_CS_GLU"/>
</dbReference>
<evidence type="ECO:0000256" key="7">
    <source>
        <dbReference type="ARBA" id="ARBA00022824"/>
    </source>
</evidence>
<comment type="catalytic activity">
    <reaction evidence="30">
        <text>hexadecanoate + NADH + 2 H(+) = hexadecanal + NAD(+) + H2O</text>
        <dbReference type="Rhea" id="RHEA:33739"/>
        <dbReference type="ChEBI" id="CHEBI:7896"/>
        <dbReference type="ChEBI" id="CHEBI:15377"/>
        <dbReference type="ChEBI" id="CHEBI:15378"/>
        <dbReference type="ChEBI" id="CHEBI:17600"/>
        <dbReference type="ChEBI" id="CHEBI:57540"/>
        <dbReference type="ChEBI" id="CHEBI:57945"/>
    </reaction>
</comment>
<evidence type="ECO:0000256" key="12">
    <source>
        <dbReference type="ARBA" id="ARBA00023027"/>
    </source>
</evidence>
<dbReference type="InterPro" id="IPR016160">
    <property type="entry name" value="Ald_DH_CS_CYS"/>
</dbReference>
<keyword evidence="14" id="KW-0472">Membrane</keyword>
<evidence type="ECO:0000256" key="16">
    <source>
        <dbReference type="ARBA" id="ARBA00039117"/>
    </source>
</evidence>
<keyword evidence="12" id="KW-0520">NAD</keyword>
<evidence type="ECO:0000313" key="35">
    <source>
        <dbReference type="Ensembl" id="ENSMICP00000037448.1"/>
    </source>
</evidence>
<comment type="catalytic activity">
    <reaction evidence="26">
        <text>octanal + NAD(+) + H2O = octanoate + NADH + 2 H(+)</text>
        <dbReference type="Rhea" id="RHEA:44100"/>
        <dbReference type="ChEBI" id="CHEBI:15377"/>
        <dbReference type="ChEBI" id="CHEBI:15378"/>
        <dbReference type="ChEBI" id="CHEBI:17935"/>
        <dbReference type="ChEBI" id="CHEBI:25646"/>
        <dbReference type="ChEBI" id="CHEBI:57540"/>
        <dbReference type="ChEBI" id="CHEBI:57945"/>
    </reaction>
</comment>
<evidence type="ECO:0000256" key="33">
    <source>
        <dbReference type="RuleBase" id="RU003345"/>
    </source>
</evidence>
<comment type="catalytic activity">
    <reaction evidence="19">
        <text>2,6,10,14-tetramethylpentadecanal + NAD(+) + H2O = 2,6,10,14-tetramethylpentadecanoate + NADH + 2 H(+)</text>
        <dbReference type="Rhea" id="RHEA:44016"/>
        <dbReference type="ChEBI" id="CHEBI:15377"/>
        <dbReference type="ChEBI" id="CHEBI:15378"/>
        <dbReference type="ChEBI" id="CHEBI:49189"/>
        <dbReference type="ChEBI" id="CHEBI:57540"/>
        <dbReference type="ChEBI" id="CHEBI:57945"/>
        <dbReference type="ChEBI" id="CHEBI:77268"/>
    </reaction>
</comment>
<comment type="catalytic activity">
    <reaction evidence="31">
        <text>an aldehyde + NAD(+) + H2O = a carboxylate + NADH + 2 H(+)</text>
        <dbReference type="Rhea" id="RHEA:16185"/>
        <dbReference type="ChEBI" id="CHEBI:15377"/>
        <dbReference type="ChEBI" id="CHEBI:15378"/>
        <dbReference type="ChEBI" id="CHEBI:17478"/>
        <dbReference type="ChEBI" id="CHEBI:29067"/>
        <dbReference type="ChEBI" id="CHEBI:57540"/>
        <dbReference type="ChEBI" id="CHEBI:57945"/>
        <dbReference type="EC" id="1.2.1.3"/>
    </reaction>
</comment>
<dbReference type="PROSITE" id="PS00687">
    <property type="entry name" value="ALDEHYDE_DEHYDR_GLU"/>
    <property type="match status" value="1"/>
</dbReference>
<keyword evidence="7" id="KW-0256">Endoplasmic reticulum</keyword>
<reference evidence="35" key="2">
    <citation type="submission" date="2025-08" db="UniProtKB">
        <authorList>
            <consortium name="Ensembl"/>
        </authorList>
    </citation>
    <scope>IDENTIFICATION</scope>
</reference>
<proteinExistence type="inferred from homology"/>
<name>A0A8C5W5N9_MICMU</name>
<evidence type="ECO:0000256" key="1">
    <source>
        <dbReference type="ARBA" id="ARBA00004131"/>
    </source>
</evidence>
<keyword evidence="9" id="KW-0492">Microsome</keyword>
<comment type="catalytic activity">
    <reaction evidence="28">
        <text>a fatty aldehyde + NAD(+) + H2O = a fatty acid + NADH + 2 H(+)</text>
        <dbReference type="Rhea" id="RHEA:49832"/>
        <dbReference type="ChEBI" id="CHEBI:15377"/>
        <dbReference type="ChEBI" id="CHEBI:15378"/>
        <dbReference type="ChEBI" id="CHEBI:28868"/>
        <dbReference type="ChEBI" id="CHEBI:35746"/>
        <dbReference type="ChEBI" id="CHEBI:57540"/>
        <dbReference type="ChEBI" id="CHEBI:57945"/>
    </reaction>
</comment>
<reference evidence="35" key="3">
    <citation type="submission" date="2025-09" db="UniProtKB">
        <authorList>
            <consortium name="Ensembl"/>
        </authorList>
    </citation>
    <scope>IDENTIFICATION</scope>
</reference>
<evidence type="ECO:0000256" key="32">
    <source>
        <dbReference type="PROSITE-ProRule" id="PRU10007"/>
    </source>
</evidence>
<evidence type="ECO:0000256" key="17">
    <source>
        <dbReference type="ARBA" id="ARBA00039622"/>
    </source>
</evidence>
<comment type="catalytic activity">
    <reaction evidence="25">
        <text>octadecanal + NAD(+) + H2O = octadecanoate + NADH + 2 H(+)</text>
        <dbReference type="Rhea" id="RHEA:44020"/>
        <dbReference type="ChEBI" id="CHEBI:15377"/>
        <dbReference type="ChEBI" id="CHEBI:15378"/>
        <dbReference type="ChEBI" id="CHEBI:17034"/>
        <dbReference type="ChEBI" id="CHEBI:25629"/>
        <dbReference type="ChEBI" id="CHEBI:57540"/>
        <dbReference type="ChEBI" id="CHEBI:57945"/>
    </reaction>
</comment>
<dbReference type="InterPro" id="IPR016161">
    <property type="entry name" value="Ald_DH/histidinol_DH"/>
</dbReference>
<evidence type="ECO:0000256" key="10">
    <source>
        <dbReference type="ARBA" id="ARBA00022989"/>
    </source>
</evidence>
<evidence type="ECO:0000259" key="34">
    <source>
        <dbReference type="Pfam" id="PF00171"/>
    </source>
</evidence>
<dbReference type="InterPro" id="IPR012394">
    <property type="entry name" value="Aldehyde_DH_NAD(P)"/>
</dbReference>
<evidence type="ECO:0000256" key="23">
    <source>
        <dbReference type="ARBA" id="ARBA00048322"/>
    </source>
</evidence>
<evidence type="ECO:0000256" key="18">
    <source>
        <dbReference type="ARBA" id="ARBA00042336"/>
    </source>
</evidence>
<gene>
    <name evidence="35" type="primary">ALDH3A2</name>
</gene>
<dbReference type="GO" id="GO:0006631">
    <property type="term" value="P:fatty acid metabolic process"/>
    <property type="evidence" value="ECO:0007669"/>
    <property type="project" value="UniProtKB-KW"/>
</dbReference>
<dbReference type="InterPro" id="IPR015590">
    <property type="entry name" value="Aldehyde_DH_dom"/>
</dbReference>
<dbReference type="Pfam" id="PF00171">
    <property type="entry name" value="Aldedh"/>
    <property type="match status" value="1"/>
</dbReference>
<comment type="catalytic activity">
    <reaction evidence="21">
        <text>(2E,6E)-farnesal + NAD(+) + H2O = (2E,6E)-farnesoate + NADH + 2 H(+)</text>
        <dbReference type="Rhea" id="RHEA:24216"/>
        <dbReference type="ChEBI" id="CHEBI:15377"/>
        <dbReference type="ChEBI" id="CHEBI:15378"/>
        <dbReference type="ChEBI" id="CHEBI:15894"/>
        <dbReference type="ChEBI" id="CHEBI:57540"/>
        <dbReference type="ChEBI" id="CHEBI:57945"/>
        <dbReference type="ChEBI" id="CHEBI:83276"/>
        <dbReference type="EC" id="1.2.1.94"/>
    </reaction>
</comment>
<evidence type="ECO:0000256" key="14">
    <source>
        <dbReference type="ARBA" id="ARBA00023136"/>
    </source>
</evidence>
<evidence type="ECO:0000256" key="22">
    <source>
        <dbReference type="ARBA" id="ARBA00047959"/>
    </source>
</evidence>
<dbReference type="PANTHER" id="PTHR43570:SF9">
    <property type="entry name" value="ALDEHYDE DEHYDROGENASE FAMILY 3 MEMBER A2"/>
    <property type="match status" value="1"/>
</dbReference>
<evidence type="ECO:0000256" key="20">
    <source>
        <dbReference type="ARBA" id="ARBA00047531"/>
    </source>
</evidence>
<keyword evidence="36" id="KW-1185">Reference proteome</keyword>
<evidence type="ECO:0000256" key="6">
    <source>
        <dbReference type="ARBA" id="ARBA00022692"/>
    </source>
</evidence>
<comment type="catalytic activity">
    <reaction evidence="22">
        <text>tetradecanal + NAD(+) + H2O = tetradecanoate + NADH + 2 H(+)</text>
        <dbReference type="Rhea" id="RHEA:44172"/>
        <dbReference type="ChEBI" id="CHEBI:15377"/>
        <dbReference type="ChEBI" id="CHEBI:15378"/>
        <dbReference type="ChEBI" id="CHEBI:30807"/>
        <dbReference type="ChEBI" id="CHEBI:57540"/>
        <dbReference type="ChEBI" id="CHEBI:57945"/>
        <dbReference type="ChEBI" id="CHEBI:84067"/>
    </reaction>
</comment>
<accession>A0A8C5W5N9</accession>
<evidence type="ECO:0000256" key="13">
    <source>
        <dbReference type="ARBA" id="ARBA00023098"/>
    </source>
</evidence>
<evidence type="ECO:0000256" key="25">
    <source>
        <dbReference type="ARBA" id="ARBA00048648"/>
    </source>
</evidence>
<keyword evidence="11 33" id="KW-0560">Oxidoreductase</keyword>
<dbReference type="InterPro" id="IPR016163">
    <property type="entry name" value="Ald_DH_C"/>
</dbReference>
<dbReference type="GO" id="GO:0006081">
    <property type="term" value="P:aldehyde metabolic process"/>
    <property type="evidence" value="ECO:0007669"/>
    <property type="project" value="InterPro"/>
</dbReference>
<comment type="subunit">
    <text evidence="4">Homodimer.</text>
</comment>
<evidence type="ECO:0000256" key="30">
    <source>
        <dbReference type="ARBA" id="ARBA00049148"/>
    </source>
</evidence>
<dbReference type="FunFam" id="3.40.605.10:FF:000004">
    <property type="entry name" value="Aldehyde dehydrogenase"/>
    <property type="match status" value="1"/>
</dbReference>